<evidence type="ECO:0000256" key="7">
    <source>
        <dbReference type="ARBA" id="ARBA00022989"/>
    </source>
</evidence>
<evidence type="ECO:0000259" key="10">
    <source>
        <dbReference type="PROSITE" id="PS50893"/>
    </source>
</evidence>
<dbReference type="Pfam" id="PF00664">
    <property type="entry name" value="ABC_membrane"/>
    <property type="match status" value="1"/>
</dbReference>
<keyword evidence="3" id="KW-1003">Cell membrane</keyword>
<evidence type="ECO:0000256" key="6">
    <source>
        <dbReference type="ARBA" id="ARBA00022840"/>
    </source>
</evidence>
<dbReference type="Gene3D" id="3.40.50.300">
    <property type="entry name" value="P-loop containing nucleotide triphosphate hydrolases"/>
    <property type="match status" value="1"/>
</dbReference>
<keyword evidence="2" id="KW-0813">Transport</keyword>
<evidence type="ECO:0000256" key="8">
    <source>
        <dbReference type="ARBA" id="ARBA00023136"/>
    </source>
</evidence>
<dbReference type="PROSITE" id="PS00211">
    <property type="entry name" value="ABC_TRANSPORTER_1"/>
    <property type="match status" value="1"/>
</dbReference>
<evidence type="ECO:0000256" key="2">
    <source>
        <dbReference type="ARBA" id="ARBA00022448"/>
    </source>
</evidence>
<keyword evidence="7 9" id="KW-1133">Transmembrane helix</keyword>
<evidence type="ECO:0000256" key="1">
    <source>
        <dbReference type="ARBA" id="ARBA00004651"/>
    </source>
</evidence>
<evidence type="ECO:0000256" key="4">
    <source>
        <dbReference type="ARBA" id="ARBA00022692"/>
    </source>
</evidence>
<comment type="subcellular location">
    <subcellularLocation>
        <location evidence="1">Cell membrane</location>
        <topology evidence="1">Multi-pass membrane protein</topology>
    </subcellularLocation>
</comment>
<dbReference type="SUPFAM" id="SSF90123">
    <property type="entry name" value="ABC transporter transmembrane region"/>
    <property type="match status" value="1"/>
</dbReference>
<feature type="domain" description="ABC transmembrane type-1" evidence="11">
    <location>
        <begin position="20"/>
        <end position="298"/>
    </location>
</feature>
<dbReference type="FunFam" id="3.40.50.300:FF:000854">
    <property type="entry name" value="Multidrug ABC transporter ATP-binding protein"/>
    <property type="match status" value="1"/>
</dbReference>
<reference evidence="12" key="1">
    <citation type="submission" date="2020-10" db="EMBL/GenBank/DDBJ databases">
        <authorList>
            <person name="Gilroy R."/>
        </authorList>
    </citation>
    <scope>NUCLEOTIDE SEQUENCE</scope>
    <source>
        <strain evidence="12">CHK157-1446</strain>
    </source>
</reference>
<organism evidence="12 13">
    <name type="scientific">Candidatus Faeciplasma gallinarum</name>
    <dbReference type="NCBI Taxonomy" id="2840799"/>
    <lineage>
        <taxon>Bacteria</taxon>
        <taxon>Bacillati</taxon>
        <taxon>Bacillota</taxon>
        <taxon>Clostridia</taxon>
        <taxon>Eubacteriales</taxon>
        <taxon>Oscillospiraceae</taxon>
        <taxon>Oscillospiraceae incertae sedis</taxon>
        <taxon>Candidatus Faeciplasma</taxon>
    </lineage>
</organism>
<dbReference type="PROSITE" id="PS50893">
    <property type="entry name" value="ABC_TRANSPORTER_2"/>
    <property type="match status" value="1"/>
</dbReference>
<dbReference type="InterPro" id="IPR003439">
    <property type="entry name" value="ABC_transporter-like_ATP-bd"/>
</dbReference>
<dbReference type="InterPro" id="IPR017871">
    <property type="entry name" value="ABC_transporter-like_CS"/>
</dbReference>
<protein>
    <submittedName>
        <fullName evidence="12">ABC transporter ATP-binding protein</fullName>
    </submittedName>
</protein>
<comment type="caution">
    <text evidence="12">The sequence shown here is derived from an EMBL/GenBank/DDBJ whole genome shotgun (WGS) entry which is preliminary data.</text>
</comment>
<reference evidence="12" key="2">
    <citation type="journal article" date="2021" name="PeerJ">
        <title>Extensive microbial diversity within the chicken gut microbiome revealed by metagenomics and culture.</title>
        <authorList>
            <person name="Gilroy R."/>
            <person name="Ravi A."/>
            <person name="Getino M."/>
            <person name="Pursley I."/>
            <person name="Horton D.L."/>
            <person name="Alikhan N.F."/>
            <person name="Baker D."/>
            <person name="Gharbi K."/>
            <person name="Hall N."/>
            <person name="Watson M."/>
            <person name="Adriaenssens E.M."/>
            <person name="Foster-Nyarko E."/>
            <person name="Jarju S."/>
            <person name="Secka A."/>
            <person name="Antonio M."/>
            <person name="Oren A."/>
            <person name="Chaudhuri R.R."/>
            <person name="La Ragione R."/>
            <person name="Hildebrand F."/>
            <person name="Pallen M.J."/>
        </authorList>
    </citation>
    <scope>NUCLEOTIDE SEQUENCE</scope>
    <source>
        <strain evidence="12">CHK157-1446</strain>
    </source>
</reference>
<feature type="transmembrane region" description="Helical" evidence="9">
    <location>
        <begin position="51"/>
        <end position="71"/>
    </location>
</feature>
<dbReference type="Gene3D" id="1.20.1560.10">
    <property type="entry name" value="ABC transporter type 1, transmembrane domain"/>
    <property type="match status" value="1"/>
</dbReference>
<dbReference type="Pfam" id="PF00005">
    <property type="entry name" value="ABC_tran"/>
    <property type="match status" value="1"/>
</dbReference>
<dbReference type="PANTHER" id="PTHR43394">
    <property type="entry name" value="ATP-DEPENDENT PERMEASE MDL1, MITOCHONDRIAL"/>
    <property type="match status" value="1"/>
</dbReference>
<evidence type="ECO:0000313" key="13">
    <source>
        <dbReference type="Proteomes" id="UP000823982"/>
    </source>
</evidence>
<keyword evidence="8 9" id="KW-0472">Membrane</keyword>
<keyword evidence="4 9" id="KW-0812">Transmembrane</keyword>
<dbReference type="SMART" id="SM00382">
    <property type="entry name" value="AAA"/>
    <property type="match status" value="1"/>
</dbReference>
<gene>
    <name evidence="12" type="ORF">IAD01_06480</name>
</gene>
<feature type="domain" description="ABC transporter" evidence="10">
    <location>
        <begin position="331"/>
        <end position="566"/>
    </location>
</feature>
<evidence type="ECO:0000256" key="3">
    <source>
        <dbReference type="ARBA" id="ARBA00022475"/>
    </source>
</evidence>
<dbReference type="InterPro" id="IPR011527">
    <property type="entry name" value="ABC1_TM_dom"/>
</dbReference>
<dbReference type="InterPro" id="IPR003593">
    <property type="entry name" value="AAA+_ATPase"/>
</dbReference>
<dbReference type="GO" id="GO:0015421">
    <property type="term" value="F:ABC-type oligopeptide transporter activity"/>
    <property type="evidence" value="ECO:0007669"/>
    <property type="project" value="TreeGrafter"/>
</dbReference>
<dbReference type="InterPro" id="IPR027417">
    <property type="entry name" value="P-loop_NTPase"/>
</dbReference>
<dbReference type="GO" id="GO:0016887">
    <property type="term" value="F:ATP hydrolysis activity"/>
    <property type="evidence" value="ECO:0007669"/>
    <property type="project" value="InterPro"/>
</dbReference>
<dbReference type="InterPro" id="IPR036640">
    <property type="entry name" value="ABC1_TM_sf"/>
</dbReference>
<dbReference type="SUPFAM" id="SSF52540">
    <property type="entry name" value="P-loop containing nucleoside triphosphate hydrolases"/>
    <property type="match status" value="1"/>
</dbReference>
<dbReference type="Proteomes" id="UP000823982">
    <property type="component" value="Unassembled WGS sequence"/>
</dbReference>
<accession>A0A9D1EPY2</accession>
<dbReference type="EMBL" id="DVIR01000058">
    <property type="protein sequence ID" value="HIS25030.1"/>
    <property type="molecule type" value="Genomic_DNA"/>
</dbReference>
<name>A0A9D1EPY2_9FIRM</name>
<dbReference type="CDD" id="cd18548">
    <property type="entry name" value="ABC_6TM_Tm287_like"/>
    <property type="match status" value="1"/>
</dbReference>
<evidence type="ECO:0000256" key="9">
    <source>
        <dbReference type="SAM" id="Phobius"/>
    </source>
</evidence>
<dbReference type="GO" id="GO:0005524">
    <property type="term" value="F:ATP binding"/>
    <property type="evidence" value="ECO:0007669"/>
    <property type="project" value="UniProtKB-KW"/>
</dbReference>
<evidence type="ECO:0000259" key="11">
    <source>
        <dbReference type="PROSITE" id="PS50929"/>
    </source>
</evidence>
<keyword evidence="6 12" id="KW-0067">ATP-binding</keyword>
<feature type="transmembrane region" description="Helical" evidence="9">
    <location>
        <begin position="238"/>
        <end position="259"/>
    </location>
</feature>
<dbReference type="GO" id="GO:0005886">
    <property type="term" value="C:plasma membrane"/>
    <property type="evidence" value="ECO:0007669"/>
    <property type="project" value="UniProtKB-SubCell"/>
</dbReference>
<feature type="transmembrane region" description="Helical" evidence="9">
    <location>
        <begin position="157"/>
        <end position="182"/>
    </location>
</feature>
<dbReference type="PROSITE" id="PS50929">
    <property type="entry name" value="ABC_TM1F"/>
    <property type="match status" value="1"/>
</dbReference>
<feature type="transmembrane region" description="Helical" evidence="9">
    <location>
        <begin position="133"/>
        <end position="151"/>
    </location>
</feature>
<sequence>MKGLLKYFKGYTVEAVCAPFFKIVEVAFELMVPLVVKSIIDVGIPSGDKGYIALMCGVMVLLGAVGLASTLTAQYFAAKGAVGFSSAVRQALYDHIQSLSFTELDRLGTSTLITRLTNDLNQVQTGVNLTLRLLMRSPFIVFGAMILAFTIDVRSAMIFVAVIPALSVVVFGIMLISIPLYAKVQGKLDKVLLKTKENLSGARVIRAFCMEEGETADFVEKNNALARMQKFVGRISSVMNPMTYVIVNLGIIFLIYSGALRVEAGVLTQGAVVALYNYMSQILTELIKLANLIISITKSLACAKRIEAVLEISPSMKNGTATCGKNSEYEIEFRGVSFKYEDAAADSLEDVSIKIKKGETIGIIGSTGCGKSTLVNLIPRLYDCTQGEVLVDGVNVKDYDEESLRDKIGIVMQKSVMFGGSIRDNIRMGKLDATDEEISEAVQAAQAQNVVDGKKQGLDYIVEQGGKNLSGGQMQRLCIARALVKKPGILILDDSSSALDYATDAALRKSLSSLSYNPTVITVSQRVSTVMHADRIMVLEDGKTVGIGTHEELLEHCPEYSELYMTQIKNGAGGAKA</sequence>
<dbReference type="PANTHER" id="PTHR43394:SF1">
    <property type="entry name" value="ATP-BINDING CASSETTE SUB-FAMILY B MEMBER 10, MITOCHONDRIAL"/>
    <property type="match status" value="1"/>
</dbReference>
<proteinExistence type="predicted"/>
<dbReference type="AlphaFoldDB" id="A0A9D1EPY2"/>
<keyword evidence="5" id="KW-0547">Nucleotide-binding</keyword>
<evidence type="ECO:0000256" key="5">
    <source>
        <dbReference type="ARBA" id="ARBA00022741"/>
    </source>
</evidence>
<evidence type="ECO:0000313" key="12">
    <source>
        <dbReference type="EMBL" id="HIS25030.1"/>
    </source>
</evidence>
<dbReference type="InterPro" id="IPR039421">
    <property type="entry name" value="Type_1_exporter"/>
</dbReference>